<dbReference type="GO" id="GO:0010181">
    <property type="term" value="F:FMN binding"/>
    <property type="evidence" value="ECO:0007669"/>
    <property type="project" value="TreeGrafter"/>
</dbReference>
<dbReference type="InterPro" id="IPR029039">
    <property type="entry name" value="Flavoprotein-like_sf"/>
</dbReference>
<dbReference type="InterPro" id="IPR005025">
    <property type="entry name" value="FMN_Rdtase-like_dom"/>
</dbReference>
<reference evidence="2" key="2">
    <citation type="submission" date="2020-09" db="EMBL/GenBank/DDBJ databases">
        <authorList>
            <person name="Sun Q."/>
            <person name="Zhou Y."/>
        </authorList>
    </citation>
    <scope>NUCLEOTIDE SEQUENCE</scope>
    <source>
        <strain evidence="2">CGMCC 4.7306</strain>
    </source>
</reference>
<organism evidence="2 3">
    <name type="scientific">Microlunatus endophyticus</name>
    <dbReference type="NCBI Taxonomy" id="1716077"/>
    <lineage>
        <taxon>Bacteria</taxon>
        <taxon>Bacillati</taxon>
        <taxon>Actinomycetota</taxon>
        <taxon>Actinomycetes</taxon>
        <taxon>Propionibacteriales</taxon>
        <taxon>Propionibacteriaceae</taxon>
        <taxon>Microlunatus</taxon>
    </lineage>
</organism>
<sequence>MSDLKIAIILGSTRPGRNGKAVADWVLEKASARTGADYELVDLADYPLPHLDEAIPPSFGQYQNDHTKAWAEKIAGFDGFIFVTPEYNHSTSAVLKNAIDFLYAEWNNKAAAFVSYGSLGGARAIEHLRGVASELQIAHVRQQLSFSLFTDFENFSEFKPGPQHEESAKVLFDQLEAWTAALKPVRAAA</sequence>
<name>A0A917W361_9ACTN</name>
<evidence type="ECO:0000313" key="2">
    <source>
        <dbReference type="EMBL" id="GGL58156.1"/>
    </source>
</evidence>
<proteinExistence type="predicted"/>
<dbReference type="PANTHER" id="PTHR30543:SF21">
    <property type="entry name" value="NAD(P)H-DEPENDENT FMN REDUCTASE LOT6"/>
    <property type="match status" value="1"/>
</dbReference>
<comment type="caution">
    <text evidence="2">The sequence shown here is derived from an EMBL/GenBank/DDBJ whole genome shotgun (WGS) entry which is preliminary data.</text>
</comment>
<dbReference type="EMBL" id="BMMZ01000003">
    <property type="protein sequence ID" value="GGL58156.1"/>
    <property type="molecule type" value="Genomic_DNA"/>
</dbReference>
<dbReference type="InterPro" id="IPR050712">
    <property type="entry name" value="NAD(P)H-dep_reductase"/>
</dbReference>
<dbReference type="SUPFAM" id="SSF52218">
    <property type="entry name" value="Flavoproteins"/>
    <property type="match status" value="1"/>
</dbReference>
<dbReference type="Pfam" id="PF03358">
    <property type="entry name" value="FMN_red"/>
    <property type="match status" value="1"/>
</dbReference>
<protein>
    <submittedName>
        <fullName evidence="2">FMN reductase</fullName>
    </submittedName>
</protein>
<gene>
    <name evidence="2" type="ORF">GCM10011575_15660</name>
</gene>
<reference evidence="2" key="1">
    <citation type="journal article" date="2014" name="Int. J. Syst. Evol. Microbiol.">
        <title>Complete genome sequence of Corynebacterium casei LMG S-19264T (=DSM 44701T), isolated from a smear-ripened cheese.</title>
        <authorList>
            <consortium name="US DOE Joint Genome Institute (JGI-PGF)"/>
            <person name="Walter F."/>
            <person name="Albersmeier A."/>
            <person name="Kalinowski J."/>
            <person name="Ruckert C."/>
        </authorList>
    </citation>
    <scope>NUCLEOTIDE SEQUENCE</scope>
    <source>
        <strain evidence="2">CGMCC 4.7306</strain>
    </source>
</reference>
<dbReference type="AlphaFoldDB" id="A0A917W361"/>
<dbReference type="RefSeq" id="WP_188894635.1">
    <property type="nucleotide sequence ID" value="NZ_BMMZ01000003.1"/>
</dbReference>
<dbReference type="Proteomes" id="UP000613840">
    <property type="component" value="Unassembled WGS sequence"/>
</dbReference>
<evidence type="ECO:0000259" key="1">
    <source>
        <dbReference type="Pfam" id="PF03358"/>
    </source>
</evidence>
<feature type="domain" description="NADPH-dependent FMN reductase-like" evidence="1">
    <location>
        <begin position="5"/>
        <end position="149"/>
    </location>
</feature>
<evidence type="ECO:0000313" key="3">
    <source>
        <dbReference type="Proteomes" id="UP000613840"/>
    </source>
</evidence>
<dbReference type="GO" id="GO:0016491">
    <property type="term" value="F:oxidoreductase activity"/>
    <property type="evidence" value="ECO:0007669"/>
    <property type="project" value="InterPro"/>
</dbReference>
<keyword evidence="3" id="KW-1185">Reference proteome</keyword>
<dbReference type="Gene3D" id="3.40.50.360">
    <property type="match status" value="1"/>
</dbReference>
<dbReference type="GO" id="GO:0005829">
    <property type="term" value="C:cytosol"/>
    <property type="evidence" value="ECO:0007669"/>
    <property type="project" value="TreeGrafter"/>
</dbReference>
<accession>A0A917W361</accession>
<dbReference type="PANTHER" id="PTHR30543">
    <property type="entry name" value="CHROMATE REDUCTASE"/>
    <property type="match status" value="1"/>
</dbReference>